<comment type="caution">
    <text evidence="1">The sequence shown here is derived from an EMBL/GenBank/DDBJ whole genome shotgun (WGS) entry which is preliminary data.</text>
</comment>
<dbReference type="Proteomes" id="UP000198034">
    <property type="component" value="Unassembled WGS sequence"/>
</dbReference>
<evidence type="ECO:0000313" key="2">
    <source>
        <dbReference type="Proteomes" id="UP000198034"/>
    </source>
</evidence>
<accession>A0A246GCZ2</accession>
<organism evidence="1 2">
    <name type="scientific">Flavobacterium columnare</name>
    <dbReference type="NCBI Taxonomy" id="996"/>
    <lineage>
        <taxon>Bacteria</taxon>
        <taxon>Pseudomonadati</taxon>
        <taxon>Bacteroidota</taxon>
        <taxon>Flavobacteriia</taxon>
        <taxon>Flavobacteriales</taxon>
        <taxon>Flavobacteriaceae</taxon>
        <taxon>Flavobacterium</taxon>
    </lineage>
</organism>
<gene>
    <name evidence="1" type="ORF">BWK62_03425</name>
</gene>
<sequence>MNSILIFFISFFTLLFQNTLDLRNQYEYASKSKNNTEKFYELIQKVNGDSPVIIAYKGAAILLKSRFVTNKEERKEQFMLGVKTVEQAVAKDANSVEIRLIRLSIQEHTPKFLKYKSNIEEDKKIILLGFNKQNSGLKEYIQRYVFQSKVFTDFEKSKLN</sequence>
<reference evidence="1 2" key="1">
    <citation type="journal article" date="2017" name="Infect. Genet. Evol.">
        <title>Comparative genome analysis of fish pathogen Flavobacterium columnare reveals extensive sequence diversity within the species.</title>
        <authorList>
            <person name="Kayansamruaj P."/>
            <person name="Dong H.T."/>
            <person name="Hirono I."/>
            <person name="Kondo H."/>
            <person name="Senapin S."/>
            <person name="Rodkhum C."/>
        </authorList>
    </citation>
    <scope>NUCLEOTIDE SEQUENCE [LARGE SCALE GENOMIC DNA]</scope>
    <source>
        <strain evidence="1 2">1214</strain>
    </source>
</reference>
<evidence type="ECO:0000313" key="1">
    <source>
        <dbReference type="EMBL" id="OWP79179.1"/>
    </source>
</evidence>
<dbReference type="EMBL" id="MTCY01000006">
    <property type="protein sequence ID" value="OWP79179.1"/>
    <property type="molecule type" value="Genomic_DNA"/>
</dbReference>
<proteinExistence type="predicted"/>
<dbReference type="AlphaFoldDB" id="A0A246GCZ2"/>
<name>A0A246GCZ2_9FLAO</name>
<protein>
    <submittedName>
        <fullName evidence="1">Uncharacterized protein</fullName>
    </submittedName>
</protein>